<name>A0ABN9WR90_9DINO</name>
<dbReference type="SUPFAM" id="SSF53098">
    <property type="entry name" value="Ribonuclease H-like"/>
    <property type="match status" value="1"/>
</dbReference>
<evidence type="ECO:0000256" key="1">
    <source>
        <dbReference type="SAM" id="MobiDB-lite"/>
    </source>
</evidence>
<dbReference type="Gene3D" id="3.30.420.10">
    <property type="entry name" value="Ribonuclease H-like superfamily/Ribonuclease H"/>
    <property type="match status" value="1"/>
</dbReference>
<feature type="region of interest" description="Disordered" evidence="1">
    <location>
        <begin position="257"/>
        <end position="278"/>
    </location>
</feature>
<comment type="caution">
    <text evidence="2">The sequence shown here is derived from an EMBL/GenBank/DDBJ whole genome shotgun (WGS) entry which is preliminary data.</text>
</comment>
<protein>
    <recommendedName>
        <fullName evidence="4">Copia protein</fullName>
    </recommendedName>
</protein>
<feature type="region of interest" description="Disordered" evidence="1">
    <location>
        <begin position="414"/>
        <end position="458"/>
    </location>
</feature>
<accession>A0ABN9WR90</accession>
<feature type="region of interest" description="Disordered" evidence="1">
    <location>
        <begin position="126"/>
        <end position="156"/>
    </location>
</feature>
<feature type="compositionally biased region" description="Low complexity" evidence="1">
    <location>
        <begin position="426"/>
        <end position="449"/>
    </location>
</feature>
<proteinExistence type="predicted"/>
<gene>
    <name evidence="2" type="ORF">PCOR1329_LOCUS68773</name>
</gene>
<evidence type="ECO:0000313" key="2">
    <source>
        <dbReference type="EMBL" id="CAK0887813.1"/>
    </source>
</evidence>
<dbReference type="InterPro" id="IPR036397">
    <property type="entry name" value="RNaseH_sf"/>
</dbReference>
<dbReference type="EMBL" id="CAUYUJ010018990">
    <property type="protein sequence ID" value="CAK0887813.1"/>
    <property type="molecule type" value="Genomic_DNA"/>
</dbReference>
<organism evidence="2 3">
    <name type="scientific">Prorocentrum cordatum</name>
    <dbReference type="NCBI Taxonomy" id="2364126"/>
    <lineage>
        <taxon>Eukaryota</taxon>
        <taxon>Sar</taxon>
        <taxon>Alveolata</taxon>
        <taxon>Dinophyceae</taxon>
        <taxon>Prorocentrales</taxon>
        <taxon>Prorocentraceae</taxon>
        <taxon>Prorocentrum</taxon>
    </lineage>
</organism>
<evidence type="ECO:0000313" key="3">
    <source>
        <dbReference type="Proteomes" id="UP001189429"/>
    </source>
</evidence>
<sequence>MSIELDRNGVPQYAGQPEYFNEYEERAWDLYHGRTGEKSKQALCGSSVWRDRNESMANYVTRRRKEFAELQEVSATTTISEDIQAALILRFCGISMKEQAAVLASNKNEYKLAGIEYALRAQYPAVHRQQDRRADRRERSAYAYAASEQDENQSELDQIYYEDEDEDGYYQGEEDDYEHGEDDEFDIENYVAENLDELGTEEAEALALVLQSRNKIFNKKKPPRRVTSSFHGRGKHIANLKKRTQCSDCHQFGHWQGDDGCPRRSSRKPTSVSPAKKPAQNYFALEKHGGNDDDSEPSEVFMVLKGEMEHVCEHVADDACEKVVRGANKTTRYITCRECDRHFTLAHRNKGFELWSYFMKALMGTKWGRFLSRKEFARRIALVADTLMVQGRLPSTYRRRTGAPAARRLSGKQRLFGRLPARGDGPRAPTPAAASAASSARPSATGSAPAAPPTPGKRIIKVDLTQGDPEPKPGPELAFLYGIPLHQSIELVEFPDLDGVDQLNPVPYPAEVINFGTHKGRTFQDAASDPALIWHNKWALDQVLGPEAEDINLYLYRYAYFLYAIVKIARGKFNVAPQQMIDGDKRRLPADNDWMEVNAGGFTIPIRPNIHQPDVISTYECSVMAATTGNAFSAHDNDADAMLAIIDTGCTRTMHGESWRAAFERKLARRGLQGDVADFVNIGVYNLKLHHTKVGHPAVNLLDLPNENYETADWAALTTPEDHNLEYYPEKFHVGITYVEESSVEPLPSFLDIEIGETTDDECLQTVVDHDYGPDVFAAGAIEWGGKRNLTNKKSKKLEHSLQAIAVQDEVVQAVVEKHPPRARLPAGAGTWVKQTYAGQMGLTVLMATMGLSVGVPLDKHTGWDATTRLGRQRYDAEITNEEPYCLVVSHPCSPWGNWSRFNMARCPETERKILAKREANRPILRQVDSSVDSRVRRGFHVALEHPQGSEAFDQPEMSRIRSLLDKGILRKVTFDGCQVGYRDAESGLAHRKPMMIITTMDALVEALSDKKCSCTQHEQLKGRNKFGPRTLQAAEWPEELNHIVARSIVQQAIVDNATDTDWPFPAEDGQYVFNYAIQLGTFHAYDAAGNPYFFMNCICEGTNVYCMGPARGSPTARATTKAFTTSWTPWAGYPEKLTVDLGKEWMKDFASNAKAHGVQVDLAPLETPHLIGKCERRGGIWKEIWRRTVADSQVTGLDDVEETASIVTQVKNELGRRGGFSPSQWVLGSHGPRVPGSLLQNDEAQRLEVIEASLDPQSAMARAMALREAARIARVRLDSDDRVKRAILRKARPSRGPFNIGAIVYFRRSQTRVGESPEVTHRWFGPARVIGHEVRDPRHLSRDADEPVGTLAHAVWLRYGHTTVLAAPESLRFASEDELLAMHTYVNPDLLPLRSLMGARHYIDIRADAAAASPAPMPRPQQRAAGHGGVVGGALGSAGPGPDVNFDFDEFNTEAVDKPVPDDEMGAGLERGEKRGGLSLTQLDKAMRNPERLDWSSIKKPRTFQGYVEEEFSVMEDALHEVFLTSDYKPDLAVACEWRRTDYGIKKFITTDKRGPRWSKVLRRITLDIKTGIVIDDIDVRGLALRDARLRRPLPGGTTAVETIFVHTDEDVGTNDTVEFAYLTKGAVRSEIRLQDLAPEQRKKFDQAMAKEWRSWTEFQAVEVLSFSRAKELLDRGASPVGARWVHADKNAKKRNLEQTYDDIPLAAKSRLVVQGCQDAGRQWWLHLRAILVEQGWRESIYEPCLFMLRDSKGKLNGLLCAHVDDLFATGAGEQFERVMEIIKDKIRLSFQSDTFRYCGKVVEQDNQTFDIKIGQAATVEALEYITLEPHRRRKPNAPLTPTRPDLAVHASLGAQAMSGPKIRDIVAVNRAAKMAKDDVDFKLMFSSRLDWDSAIAFGCGGSSHGNIDDLTLGEKVKSQCGYIIGMASPDLETDATAIMHPLEWASATIKRVVRGSLAAECNGFLTTAESAEFLKHAIAEISDPGYSSYQFDPFFDGKHLLLLTDANGLVTSLEKDGGQPADKRVRILMAQIRQLLCHDVLKQEREGDDWRICVRWIDTKLMIADYLTKSEAERSFLLERLSEGRWCLAQTKEMLAAKAAAGEARRARKARPGDAEG</sequence>
<reference evidence="2" key="1">
    <citation type="submission" date="2023-10" db="EMBL/GenBank/DDBJ databases">
        <authorList>
            <person name="Chen Y."/>
            <person name="Shah S."/>
            <person name="Dougan E. K."/>
            <person name="Thang M."/>
            <person name="Chan C."/>
        </authorList>
    </citation>
    <scope>NUCLEOTIDE SEQUENCE [LARGE SCALE GENOMIC DNA]</scope>
</reference>
<evidence type="ECO:0008006" key="4">
    <source>
        <dbReference type="Google" id="ProtNLM"/>
    </source>
</evidence>
<dbReference type="Proteomes" id="UP001189429">
    <property type="component" value="Unassembled WGS sequence"/>
</dbReference>
<keyword evidence="3" id="KW-1185">Reference proteome</keyword>
<dbReference type="InterPro" id="IPR012337">
    <property type="entry name" value="RNaseH-like_sf"/>
</dbReference>
<feature type="compositionally biased region" description="Basic and acidic residues" evidence="1">
    <location>
        <begin position="128"/>
        <end position="140"/>
    </location>
</feature>